<comment type="caution">
    <text evidence="1">The sequence shown here is derived from an EMBL/GenBank/DDBJ whole genome shotgun (WGS) entry which is preliminary data.</text>
</comment>
<evidence type="ECO:0008006" key="3">
    <source>
        <dbReference type="Google" id="ProtNLM"/>
    </source>
</evidence>
<accession>A0A6D2HC04</accession>
<dbReference type="PANTHER" id="PTHR33116:SF70">
    <property type="entry name" value="NON-LTR RETROELEMENT REVERSE TRANSCRIPTASE-LIKE PROTEIN"/>
    <property type="match status" value="1"/>
</dbReference>
<evidence type="ECO:0000313" key="1">
    <source>
        <dbReference type="EMBL" id="CAA7012924.1"/>
    </source>
</evidence>
<evidence type="ECO:0000313" key="2">
    <source>
        <dbReference type="Proteomes" id="UP000467841"/>
    </source>
</evidence>
<gene>
    <name evidence="1" type="ORF">MERR_LOCUS158</name>
</gene>
<organism evidence="1 2">
    <name type="scientific">Microthlaspi erraticum</name>
    <dbReference type="NCBI Taxonomy" id="1685480"/>
    <lineage>
        <taxon>Eukaryota</taxon>
        <taxon>Viridiplantae</taxon>
        <taxon>Streptophyta</taxon>
        <taxon>Embryophyta</taxon>
        <taxon>Tracheophyta</taxon>
        <taxon>Spermatophyta</taxon>
        <taxon>Magnoliopsida</taxon>
        <taxon>eudicotyledons</taxon>
        <taxon>Gunneridae</taxon>
        <taxon>Pentapetalae</taxon>
        <taxon>rosids</taxon>
        <taxon>malvids</taxon>
        <taxon>Brassicales</taxon>
        <taxon>Brassicaceae</taxon>
        <taxon>Coluteocarpeae</taxon>
        <taxon>Microthlaspi</taxon>
    </lineage>
</organism>
<name>A0A6D2HC04_9BRAS</name>
<dbReference type="Proteomes" id="UP000467841">
    <property type="component" value="Unassembled WGS sequence"/>
</dbReference>
<dbReference type="OrthoDB" id="1100040at2759"/>
<proteinExistence type="predicted"/>
<dbReference type="AlphaFoldDB" id="A0A6D2HC04"/>
<dbReference type="EMBL" id="CACVBM020000011">
    <property type="protein sequence ID" value="CAA7012924.1"/>
    <property type="molecule type" value="Genomic_DNA"/>
</dbReference>
<reference evidence="1" key="1">
    <citation type="submission" date="2020-01" db="EMBL/GenBank/DDBJ databases">
        <authorList>
            <person name="Mishra B."/>
        </authorList>
    </citation>
    <scope>NUCLEOTIDE SEQUENCE [LARGE SCALE GENOMIC DNA]</scope>
</reference>
<keyword evidence="2" id="KW-1185">Reference proteome</keyword>
<protein>
    <recommendedName>
        <fullName evidence="3">Reverse transcriptase domain-containing protein</fullName>
    </recommendedName>
</protein>
<dbReference type="PANTHER" id="PTHR33116">
    <property type="entry name" value="REVERSE TRANSCRIPTASE ZINC-BINDING DOMAIN-CONTAINING PROTEIN-RELATED-RELATED"/>
    <property type="match status" value="1"/>
</dbReference>
<sequence>MCFADDLILFAEAFVAQIRVIRAVLERFCEASGQKVSLEKSKIYFSANVEREQRERISGVSGIQQTCDLGKYLGMPVLQKRLNKETFGEVIARVSSRMAGWKGRVLSMAGRVTLTKSVISSIPIHSMSTIMLPQSTLAKLDQLSRGFIWGSNGETRKQHLVAWSRVCQLKNDGGLGIRSAKEMNLAMIAKMGWRLLQDKESLWASVLRRKYKIGDISERQWSIPKSNWSSTWRSIMIGMHEVIFKGAGWIAGDGRSIKFWRDKWLNGTPLLDSSTNNSPENVEIATVRNLWQDGASDSLSWTANPDGEFTVRSAYSLLTGNVTPRQNMAVFYARVWRAVVPERVRLFL</sequence>